<dbReference type="OrthoDB" id="10250354at2759"/>
<sequence>MDEFMEEPKPPDYYADLGVLQTATFQEIKRAHILLAKKHHPDKQGVGNCADAHEFRRIREAFEFLRDASKRFEYDRYYPQLRETWAQYHTKKRKEELRRAEKIASQRRAAEAEKARREEEERRIAREKAERAKKAAEAAAEAKEARKRAEEELLAREKKERERTRALKEALAEQRSQEVAQRAREQQKHAARERLRKQKEMEAERKSKEAAIRARLEQEMAAKERLKTILIEEKHKTIRQNWAQMREAAECQQSKLEHPETQGPLVCDHPRLGWPRRKGIAICVFCGEICRKFSFHCPRCDLAACQACKVAYCVLSRF</sequence>
<evidence type="ECO:0000256" key="2">
    <source>
        <dbReference type="SAM" id="MobiDB-lite"/>
    </source>
</evidence>
<gene>
    <name evidence="4" type="ORF">K505DRAFT_259359</name>
</gene>
<feature type="region of interest" description="Disordered" evidence="2">
    <location>
        <begin position="99"/>
        <end position="207"/>
    </location>
</feature>
<dbReference type="EMBL" id="MU002423">
    <property type="protein sequence ID" value="KAF2786685.1"/>
    <property type="molecule type" value="Genomic_DNA"/>
</dbReference>
<dbReference type="SUPFAM" id="SSF46565">
    <property type="entry name" value="Chaperone J-domain"/>
    <property type="match status" value="1"/>
</dbReference>
<proteinExistence type="predicted"/>
<name>A0A6A6WS00_9PLEO</name>
<dbReference type="Proteomes" id="UP000799757">
    <property type="component" value="Unassembled WGS sequence"/>
</dbReference>
<dbReference type="CDD" id="cd06257">
    <property type="entry name" value="DnaJ"/>
    <property type="match status" value="1"/>
</dbReference>
<keyword evidence="1" id="KW-0143">Chaperone</keyword>
<evidence type="ECO:0000259" key="3">
    <source>
        <dbReference type="PROSITE" id="PS50076"/>
    </source>
</evidence>
<dbReference type="PROSITE" id="PS50076">
    <property type="entry name" value="DNAJ_2"/>
    <property type="match status" value="1"/>
</dbReference>
<dbReference type="PRINTS" id="PR00625">
    <property type="entry name" value="JDOMAIN"/>
</dbReference>
<dbReference type="AlphaFoldDB" id="A0A6A6WS00"/>
<reference evidence="4" key="1">
    <citation type="journal article" date="2020" name="Stud. Mycol.">
        <title>101 Dothideomycetes genomes: a test case for predicting lifestyles and emergence of pathogens.</title>
        <authorList>
            <person name="Haridas S."/>
            <person name="Albert R."/>
            <person name="Binder M."/>
            <person name="Bloem J."/>
            <person name="Labutti K."/>
            <person name="Salamov A."/>
            <person name="Andreopoulos B."/>
            <person name="Baker S."/>
            <person name="Barry K."/>
            <person name="Bills G."/>
            <person name="Bluhm B."/>
            <person name="Cannon C."/>
            <person name="Castanera R."/>
            <person name="Culley D."/>
            <person name="Daum C."/>
            <person name="Ezra D."/>
            <person name="Gonzalez J."/>
            <person name="Henrissat B."/>
            <person name="Kuo A."/>
            <person name="Liang C."/>
            <person name="Lipzen A."/>
            <person name="Lutzoni F."/>
            <person name="Magnuson J."/>
            <person name="Mondo S."/>
            <person name="Nolan M."/>
            <person name="Ohm R."/>
            <person name="Pangilinan J."/>
            <person name="Park H.-J."/>
            <person name="Ramirez L."/>
            <person name="Alfaro M."/>
            <person name="Sun H."/>
            <person name="Tritt A."/>
            <person name="Yoshinaga Y."/>
            <person name="Zwiers L.-H."/>
            <person name="Turgeon B."/>
            <person name="Goodwin S."/>
            <person name="Spatafora J."/>
            <person name="Crous P."/>
            <person name="Grigoriev I."/>
        </authorList>
    </citation>
    <scope>NUCLEOTIDE SEQUENCE</scope>
    <source>
        <strain evidence="4">CBS 109.77</strain>
    </source>
</reference>
<evidence type="ECO:0000256" key="1">
    <source>
        <dbReference type="ARBA" id="ARBA00023186"/>
    </source>
</evidence>
<dbReference type="PANTHER" id="PTHR44145:SF3">
    <property type="entry name" value="DNAJ HOMOLOG SUBFAMILY A MEMBER 3, MITOCHONDRIAL"/>
    <property type="match status" value="1"/>
</dbReference>
<accession>A0A6A6WS00</accession>
<keyword evidence="5" id="KW-1185">Reference proteome</keyword>
<organism evidence="4 5">
    <name type="scientific">Melanomma pulvis-pyrius CBS 109.77</name>
    <dbReference type="NCBI Taxonomy" id="1314802"/>
    <lineage>
        <taxon>Eukaryota</taxon>
        <taxon>Fungi</taxon>
        <taxon>Dikarya</taxon>
        <taxon>Ascomycota</taxon>
        <taxon>Pezizomycotina</taxon>
        <taxon>Dothideomycetes</taxon>
        <taxon>Pleosporomycetidae</taxon>
        <taxon>Pleosporales</taxon>
        <taxon>Melanommataceae</taxon>
        <taxon>Melanomma</taxon>
    </lineage>
</organism>
<dbReference type="InterPro" id="IPR001623">
    <property type="entry name" value="DnaJ_domain"/>
</dbReference>
<feature type="domain" description="J" evidence="3">
    <location>
        <begin position="12"/>
        <end position="78"/>
    </location>
</feature>
<dbReference type="Pfam" id="PF00226">
    <property type="entry name" value="DnaJ"/>
    <property type="match status" value="1"/>
</dbReference>
<dbReference type="InterPro" id="IPR036869">
    <property type="entry name" value="J_dom_sf"/>
</dbReference>
<dbReference type="SMART" id="SM00271">
    <property type="entry name" value="DnaJ"/>
    <property type="match status" value="1"/>
</dbReference>
<protein>
    <submittedName>
        <fullName evidence="4">DnaJ-domain-containing protein</fullName>
    </submittedName>
</protein>
<dbReference type="InterPro" id="IPR051938">
    <property type="entry name" value="Apopto_cytoskel_mod"/>
</dbReference>
<dbReference type="PANTHER" id="PTHR44145">
    <property type="entry name" value="DNAJ HOMOLOG SUBFAMILY A MEMBER 3, MITOCHONDRIAL"/>
    <property type="match status" value="1"/>
</dbReference>
<evidence type="ECO:0000313" key="5">
    <source>
        <dbReference type="Proteomes" id="UP000799757"/>
    </source>
</evidence>
<dbReference type="Gene3D" id="1.10.287.110">
    <property type="entry name" value="DnaJ domain"/>
    <property type="match status" value="1"/>
</dbReference>
<evidence type="ECO:0000313" key="4">
    <source>
        <dbReference type="EMBL" id="KAF2786685.1"/>
    </source>
</evidence>